<proteinExistence type="predicted"/>
<organism evidence="3 4">
    <name type="scientific">Mycobacterium branderi</name>
    <dbReference type="NCBI Taxonomy" id="43348"/>
    <lineage>
        <taxon>Bacteria</taxon>
        <taxon>Bacillati</taxon>
        <taxon>Actinomycetota</taxon>
        <taxon>Actinomycetes</taxon>
        <taxon>Mycobacteriales</taxon>
        <taxon>Mycobacteriaceae</taxon>
        <taxon>Mycobacterium</taxon>
    </lineage>
</organism>
<dbReference type="Proteomes" id="UP000467379">
    <property type="component" value="Plasmid pJCM12687"/>
</dbReference>
<keyword evidence="2" id="KW-0614">Plasmid</keyword>
<evidence type="ECO:0000313" key="4">
    <source>
        <dbReference type="Proteomes" id="UP000192441"/>
    </source>
</evidence>
<accession>A0A7I7WGC8</accession>
<keyword evidence="5" id="KW-1185">Reference proteome</keyword>
<dbReference type="AlphaFoldDB" id="A0A7I7WGC8"/>
<feature type="transmembrane region" description="Helical" evidence="1">
    <location>
        <begin position="24"/>
        <end position="45"/>
    </location>
</feature>
<sequence length="101" mass="10082">MIETITADEQTLAVAGLFSSGKGLGLAAVCFLAVVALVVGTAHSVKAHTSHGAGSGITGQIGTIIHVVLIVLSLGIAAAVVAEARHHGIQNPINVETPWGP</sequence>
<name>A0A7I7WGC8_9MYCO</name>
<reference evidence="2" key="3">
    <citation type="submission" date="2020-02" db="EMBL/GenBank/DDBJ databases">
        <authorList>
            <person name="Matsumoto Y."/>
            <person name="Motooka D."/>
            <person name="Nakamura S."/>
        </authorList>
    </citation>
    <scope>NUCLEOTIDE SEQUENCE</scope>
    <source>
        <strain evidence="2">JCM 12687</strain>
        <plasmid evidence="2">pJCM12687</plasmid>
    </source>
</reference>
<protein>
    <submittedName>
        <fullName evidence="3">Uncharacterized protein</fullName>
    </submittedName>
</protein>
<dbReference type="EMBL" id="AP022607">
    <property type="protein sequence ID" value="BBZ15523.1"/>
    <property type="molecule type" value="Genomic_DNA"/>
</dbReference>
<gene>
    <name evidence="3" type="ORF">BST20_06600</name>
    <name evidence="2" type="ORF">MBRA_57180</name>
</gene>
<keyword evidence="1" id="KW-0812">Transmembrane</keyword>
<evidence type="ECO:0000313" key="5">
    <source>
        <dbReference type="Proteomes" id="UP000467379"/>
    </source>
</evidence>
<keyword evidence="1" id="KW-1133">Transmembrane helix</keyword>
<reference evidence="2 5" key="2">
    <citation type="journal article" date="2019" name="Emerg. Microbes Infect.">
        <title>Comprehensive subspecies identification of 175 nontuberculous mycobacteria species based on 7547 genomic profiles.</title>
        <authorList>
            <person name="Matsumoto Y."/>
            <person name="Kinjo T."/>
            <person name="Motooka D."/>
            <person name="Nabeya D."/>
            <person name="Jung N."/>
            <person name="Uechi K."/>
            <person name="Horii T."/>
            <person name="Iida T."/>
            <person name="Fujita J."/>
            <person name="Nakamura S."/>
        </authorList>
    </citation>
    <scope>NUCLEOTIDE SEQUENCE [LARGE SCALE GENOMIC DNA]</scope>
    <source>
        <strain evidence="2 5">JCM 12687</strain>
        <plasmid evidence="2">pJCM12687</plasmid>
    </source>
</reference>
<dbReference type="RefSeq" id="WP_083130612.1">
    <property type="nucleotide sequence ID" value="NZ_AP022607.1"/>
</dbReference>
<dbReference type="EMBL" id="MVHM01000002">
    <property type="protein sequence ID" value="ORA40226.1"/>
    <property type="molecule type" value="Genomic_DNA"/>
</dbReference>
<feature type="transmembrane region" description="Helical" evidence="1">
    <location>
        <begin position="57"/>
        <end position="82"/>
    </location>
</feature>
<evidence type="ECO:0000313" key="3">
    <source>
        <dbReference type="EMBL" id="ORA40226.1"/>
    </source>
</evidence>
<evidence type="ECO:0000256" key="1">
    <source>
        <dbReference type="SAM" id="Phobius"/>
    </source>
</evidence>
<geneLocation type="plasmid" evidence="2 5">
    <name>pJCM12687</name>
</geneLocation>
<dbReference type="OrthoDB" id="4734690at2"/>
<dbReference type="Proteomes" id="UP000192441">
    <property type="component" value="Unassembled WGS sequence"/>
</dbReference>
<evidence type="ECO:0000313" key="2">
    <source>
        <dbReference type="EMBL" id="BBZ15523.1"/>
    </source>
</evidence>
<keyword evidence="1" id="KW-0472">Membrane</keyword>
<reference evidence="3 4" key="1">
    <citation type="submission" date="2016-12" db="EMBL/GenBank/DDBJ databases">
        <title>The new phylogeny of genus Mycobacterium.</title>
        <authorList>
            <person name="Tortoli E."/>
            <person name="Trovato A."/>
            <person name="Cirillo D.M."/>
        </authorList>
    </citation>
    <scope>NUCLEOTIDE SEQUENCE [LARGE SCALE GENOMIC DNA]</scope>
    <source>
        <strain evidence="3 4">DSM 44624</strain>
    </source>
</reference>